<dbReference type="EMBL" id="LGRX02007611">
    <property type="protein sequence ID" value="KAK3274643.1"/>
    <property type="molecule type" value="Genomic_DNA"/>
</dbReference>
<dbReference type="AlphaFoldDB" id="A0AAE0GB47"/>
<evidence type="ECO:0000313" key="1">
    <source>
        <dbReference type="EMBL" id="KAK3274643.1"/>
    </source>
</evidence>
<reference evidence="1 2" key="1">
    <citation type="journal article" date="2015" name="Genome Biol. Evol.">
        <title>Comparative Genomics of a Bacterivorous Green Alga Reveals Evolutionary Causalities and Consequences of Phago-Mixotrophic Mode of Nutrition.</title>
        <authorList>
            <person name="Burns J.A."/>
            <person name="Paasch A."/>
            <person name="Narechania A."/>
            <person name="Kim E."/>
        </authorList>
    </citation>
    <scope>NUCLEOTIDE SEQUENCE [LARGE SCALE GENOMIC DNA]</scope>
    <source>
        <strain evidence="1 2">PLY_AMNH</strain>
    </source>
</reference>
<proteinExistence type="predicted"/>
<name>A0AAE0GB47_9CHLO</name>
<evidence type="ECO:0000313" key="2">
    <source>
        <dbReference type="Proteomes" id="UP001190700"/>
    </source>
</evidence>
<keyword evidence="2" id="KW-1185">Reference proteome</keyword>
<protein>
    <submittedName>
        <fullName evidence="1">Uncharacterized protein</fullName>
    </submittedName>
</protein>
<gene>
    <name evidence="1" type="ORF">CYMTET_17180</name>
</gene>
<accession>A0AAE0GB47</accession>
<organism evidence="1 2">
    <name type="scientific">Cymbomonas tetramitiformis</name>
    <dbReference type="NCBI Taxonomy" id="36881"/>
    <lineage>
        <taxon>Eukaryota</taxon>
        <taxon>Viridiplantae</taxon>
        <taxon>Chlorophyta</taxon>
        <taxon>Pyramimonadophyceae</taxon>
        <taxon>Pyramimonadales</taxon>
        <taxon>Pyramimonadaceae</taxon>
        <taxon>Cymbomonas</taxon>
    </lineage>
</organism>
<dbReference type="Proteomes" id="UP001190700">
    <property type="component" value="Unassembled WGS sequence"/>
</dbReference>
<comment type="caution">
    <text evidence="1">The sequence shown here is derived from an EMBL/GenBank/DDBJ whole genome shotgun (WGS) entry which is preliminary data.</text>
</comment>
<sequence>MWIWRREMGLSQVFHHGGHDNINLFGVAQVNLLPLVVIDDMKDTVSPFVVGGSTQVGVQDHGRDKVWGGEDYPTRRVVLGAARNRTLLQEPGEDEGTG</sequence>